<name>A0A819VJL0_9BILA</name>
<sequence length="132" mass="15643">MNHEAFSMSIQRCNRNLVETEGSRLIRVEKQAELKVNTRLIKDRLETREEHIQRLQLNNEYESMRSLKRCQSEIENEKISLKLHKRNHDQSRKMEIQTSSEQIWPKIATTKIKHQCLGGFKEALSNNAVDRI</sequence>
<feature type="non-terminal residue" evidence="1">
    <location>
        <position position="1"/>
    </location>
</feature>
<gene>
    <name evidence="1" type="ORF">FNK824_LOCUS31806</name>
</gene>
<evidence type="ECO:0000313" key="1">
    <source>
        <dbReference type="EMBL" id="CAF4110065.1"/>
    </source>
</evidence>
<dbReference type="Proteomes" id="UP000663874">
    <property type="component" value="Unassembled WGS sequence"/>
</dbReference>
<organism evidence="1 2">
    <name type="scientific">Rotaria sordida</name>
    <dbReference type="NCBI Taxonomy" id="392033"/>
    <lineage>
        <taxon>Eukaryota</taxon>
        <taxon>Metazoa</taxon>
        <taxon>Spiralia</taxon>
        <taxon>Gnathifera</taxon>
        <taxon>Rotifera</taxon>
        <taxon>Eurotatoria</taxon>
        <taxon>Bdelloidea</taxon>
        <taxon>Philodinida</taxon>
        <taxon>Philodinidae</taxon>
        <taxon>Rotaria</taxon>
    </lineage>
</organism>
<dbReference type="EMBL" id="CAJOBE010010513">
    <property type="protein sequence ID" value="CAF4110065.1"/>
    <property type="molecule type" value="Genomic_DNA"/>
</dbReference>
<dbReference type="AlphaFoldDB" id="A0A819VJL0"/>
<accession>A0A819VJL0</accession>
<reference evidence="1" key="1">
    <citation type="submission" date="2021-02" db="EMBL/GenBank/DDBJ databases">
        <authorList>
            <person name="Nowell W R."/>
        </authorList>
    </citation>
    <scope>NUCLEOTIDE SEQUENCE</scope>
</reference>
<protein>
    <submittedName>
        <fullName evidence="1">Uncharacterized protein</fullName>
    </submittedName>
</protein>
<evidence type="ECO:0000313" key="2">
    <source>
        <dbReference type="Proteomes" id="UP000663874"/>
    </source>
</evidence>
<proteinExistence type="predicted"/>
<comment type="caution">
    <text evidence="1">The sequence shown here is derived from an EMBL/GenBank/DDBJ whole genome shotgun (WGS) entry which is preliminary data.</text>
</comment>